<dbReference type="Proteomes" id="UP000679008">
    <property type="component" value="Unassembled WGS sequence"/>
</dbReference>
<protein>
    <submittedName>
        <fullName evidence="1">Uncharacterized protein</fullName>
    </submittedName>
</protein>
<evidence type="ECO:0000313" key="1">
    <source>
        <dbReference type="EMBL" id="MBQ0907481.1"/>
    </source>
</evidence>
<keyword evidence="2" id="KW-1185">Reference proteome</keyword>
<accession>A0ABS5D0E6</accession>
<evidence type="ECO:0000313" key="2">
    <source>
        <dbReference type="Proteomes" id="UP000679008"/>
    </source>
</evidence>
<name>A0ABS5D0E6_9FLAO</name>
<reference evidence="1 2" key="1">
    <citation type="submission" date="2021-04" db="EMBL/GenBank/DDBJ databases">
        <title>Description of novel Flavobacterium sp. F-328.</title>
        <authorList>
            <person name="Saticioglu I.B."/>
        </authorList>
    </citation>
    <scope>NUCLEOTIDE SEQUENCE [LARGE SCALE GENOMIC DNA]</scope>
    <source>
        <strain evidence="1 2">F-328</strain>
    </source>
</reference>
<dbReference type="EMBL" id="JAGPXB010000001">
    <property type="protein sequence ID" value="MBQ0907481.1"/>
    <property type="molecule type" value="Genomic_DNA"/>
</dbReference>
<gene>
    <name evidence="1" type="ORF">KBJ98_02065</name>
</gene>
<proteinExistence type="predicted"/>
<organism evidence="1 2">
    <name type="scientific">Flavobacterium erciyesense</name>
    <dbReference type="NCBI Taxonomy" id="2825842"/>
    <lineage>
        <taxon>Bacteria</taxon>
        <taxon>Pseudomonadati</taxon>
        <taxon>Bacteroidota</taxon>
        <taxon>Flavobacteriia</taxon>
        <taxon>Flavobacteriales</taxon>
        <taxon>Flavobacteriaceae</taxon>
        <taxon>Flavobacterium</taxon>
    </lineage>
</organism>
<sequence>MESTTIHLKEALQIMQLKDKEGKPFPFDLTYRTFNSQTKKGGKLKVYEKVKYLPEANLNGAQSKSIQAIFAIEKSKRKPIHFENRTRNIELQNGDLKKIRIDFIISINNRKVIY</sequence>
<dbReference type="RefSeq" id="WP_210788026.1">
    <property type="nucleotide sequence ID" value="NZ_JAGPXB010000001.1"/>
</dbReference>
<comment type="caution">
    <text evidence="1">The sequence shown here is derived from an EMBL/GenBank/DDBJ whole genome shotgun (WGS) entry which is preliminary data.</text>
</comment>